<organism evidence="3 4">
    <name type="scientific">Brenthis ino</name>
    <name type="common">lesser marbled fritillary</name>
    <dbReference type="NCBI Taxonomy" id="405034"/>
    <lineage>
        <taxon>Eukaryota</taxon>
        <taxon>Metazoa</taxon>
        <taxon>Ecdysozoa</taxon>
        <taxon>Arthropoda</taxon>
        <taxon>Hexapoda</taxon>
        <taxon>Insecta</taxon>
        <taxon>Pterygota</taxon>
        <taxon>Neoptera</taxon>
        <taxon>Endopterygota</taxon>
        <taxon>Lepidoptera</taxon>
        <taxon>Glossata</taxon>
        <taxon>Ditrysia</taxon>
        <taxon>Papilionoidea</taxon>
        <taxon>Nymphalidae</taxon>
        <taxon>Heliconiinae</taxon>
        <taxon>Argynnini</taxon>
        <taxon>Brenthis</taxon>
    </lineage>
</organism>
<dbReference type="Proteomes" id="UP000838878">
    <property type="component" value="Chromosome 14"/>
</dbReference>
<sequence>MQLINILVVLALATVVSTRRKWTFTLRDLMQAEWDEYKLRYKKVYNNETENIFHKKIYVENKFNVLFHNLRYYNGKTSFRLGINKFSDMPVRQVEHAMNGYQRRTSQQQPKSEPTS</sequence>
<dbReference type="Pfam" id="PF08246">
    <property type="entry name" value="Inhibitor_I29"/>
    <property type="match status" value="1"/>
</dbReference>
<feature type="signal peptide" evidence="1">
    <location>
        <begin position="1"/>
        <end position="18"/>
    </location>
</feature>
<protein>
    <recommendedName>
        <fullName evidence="2">Cathepsin propeptide inhibitor domain-containing protein</fullName>
    </recommendedName>
</protein>
<evidence type="ECO:0000313" key="4">
    <source>
        <dbReference type="Proteomes" id="UP000838878"/>
    </source>
</evidence>
<feature type="non-terminal residue" evidence="3">
    <location>
        <position position="116"/>
    </location>
</feature>
<dbReference type="Gene3D" id="1.10.287.2250">
    <property type="match status" value="1"/>
</dbReference>
<name>A0A8J9Y7I8_9NEOP</name>
<feature type="domain" description="Cathepsin propeptide inhibitor" evidence="2">
    <location>
        <begin position="34"/>
        <end position="94"/>
    </location>
</feature>
<dbReference type="AlphaFoldDB" id="A0A8J9Y7I8"/>
<accession>A0A8J9Y7I8</accession>
<proteinExistence type="predicted"/>
<keyword evidence="4" id="KW-1185">Reference proteome</keyword>
<dbReference type="SMART" id="SM00848">
    <property type="entry name" value="Inhibitor_I29"/>
    <property type="match status" value="1"/>
</dbReference>
<dbReference type="InterPro" id="IPR013201">
    <property type="entry name" value="Prot_inhib_I29"/>
</dbReference>
<evidence type="ECO:0000259" key="2">
    <source>
        <dbReference type="SMART" id="SM00848"/>
    </source>
</evidence>
<gene>
    <name evidence="3" type="ORF">BINO364_LOCUS6533</name>
</gene>
<dbReference type="OrthoDB" id="10253408at2759"/>
<evidence type="ECO:0000256" key="1">
    <source>
        <dbReference type="SAM" id="SignalP"/>
    </source>
</evidence>
<dbReference type="InterPro" id="IPR038765">
    <property type="entry name" value="Papain-like_cys_pep_sf"/>
</dbReference>
<evidence type="ECO:0000313" key="3">
    <source>
        <dbReference type="EMBL" id="CAH0720284.1"/>
    </source>
</evidence>
<feature type="chain" id="PRO_5035465954" description="Cathepsin propeptide inhibitor domain-containing protein" evidence="1">
    <location>
        <begin position="19"/>
        <end position="116"/>
    </location>
</feature>
<keyword evidence="1" id="KW-0732">Signal</keyword>
<dbReference type="SUPFAM" id="SSF54001">
    <property type="entry name" value="Cysteine proteinases"/>
    <property type="match status" value="1"/>
</dbReference>
<dbReference type="EMBL" id="OV170234">
    <property type="protein sequence ID" value="CAH0720284.1"/>
    <property type="molecule type" value="Genomic_DNA"/>
</dbReference>
<reference evidence="3" key="1">
    <citation type="submission" date="2021-12" db="EMBL/GenBank/DDBJ databases">
        <authorList>
            <person name="Martin H S."/>
        </authorList>
    </citation>
    <scope>NUCLEOTIDE SEQUENCE</scope>
</reference>